<organism evidence="11 12">
    <name type="scientific">Marasmius crinis-equi</name>
    <dbReference type="NCBI Taxonomy" id="585013"/>
    <lineage>
        <taxon>Eukaryota</taxon>
        <taxon>Fungi</taxon>
        <taxon>Dikarya</taxon>
        <taxon>Basidiomycota</taxon>
        <taxon>Agaricomycotina</taxon>
        <taxon>Agaricomycetes</taxon>
        <taxon>Agaricomycetidae</taxon>
        <taxon>Agaricales</taxon>
        <taxon>Marasmiineae</taxon>
        <taxon>Marasmiaceae</taxon>
        <taxon>Marasmius</taxon>
    </lineage>
</organism>
<evidence type="ECO:0000256" key="8">
    <source>
        <dbReference type="RuleBase" id="RU003968"/>
    </source>
</evidence>
<protein>
    <recommendedName>
        <fullName evidence="9 10">Glucose-methanol-choline oxidoreductase N-terminal domain-containing protein</fullName>
    </recommendedName>
</protein>
<dbReference type="Proteomes" id="UP001465976">
    <property type="component" value="Unassembled WGS sequence"/>
</dbReference>
<evidence type="ECO:0000259" key="10">
    <source>
        <dbReference type="PROSITE" id="PS00624"/>
    </source>
</evidence>
<evidence type="ECO:0000256" key="1">
    <source>
        <dbReference type="ARBA" id="ARBA00001974"/>
    </source>
</evidence>
<evidence type="ECO:0000256" key="7">
    <source>
        <dbReference type="ARBA" id="ARBA00023180"/>
    </source>
</evidence>
<feature type="domain" description="Glucose-methanol-choline oxidoreductase N-terminal" evidence="10">
    <location>
        <begin position="279"/>
        <end position="293"/>
    </location>
</feature>
<dbReference type="PANTHER" id="PTHR11552">
    <property type="entry name" value="GLUCOSE-METHANOL-CHOLINE GMC OXIDOREDUCTASE"/>
    <property type="match status" value="1"/>
</dbReference>
<reference evidence="11 12" key="1">
    <citation type="submission" date="2024-02" db="EMBL/GenBank/DDBJ databases">
        <title>A draft genome for the cacao thread blight pathogen Marasmius crinis-equi.</title>
        <authorList>
            <person name="Cohen S.P."/>
            <person name="Baruah I.K."/>
            <person name="Amoako-Attah I."/>
            <person name="Bukari Y."/>
            <person name="Meinhardt L.W."/>
            <person name="Bailey B.A."/>
        </authorList>
    </citation>
    <scope>NUCLEOTIDE SEQUENCE [LARGE SCALE GENOMIC DNA]</scope>
    <source>
        <strain evidence="11 12">GH-76</strain>
    </source>
</reference>
<feature type="non-terminal residue" evidence="11">
    <location>
        <position position="461"/>
    </location>
</feature>
<dbReference type="Gene3D" id="3.30.560.10">
    <property type="entry name" value="Glucose Oxidase, domain 3"/>
    <property type="match status" value="1"/>
</dbReference>
<evidence type="ECO:0000256" key="3">
    <source>
        <dbReference type="ARBA" id="ARBA00022630"/>
    </source>
</evidence>
<gene>
    <name evidence="11" type="ORF">V5O48_018181</name>
</gene>
<keyword evidence="12" id="KW-1185">Reference proteome</keyword>
<dbReference type="Gene3D" id="3.50.50.60">
    <property type="entry name" value="FAD/NAD(P)-binding domain"/>
    <property type="match status" value="1"/>
</dbReference>
<comment type="caution">
    <text evidence="11">The sequence shown here is derived from an EMBL/GenBank/DDBJ whole genome shotgun (WGS) entry which is preliminary data.</text>
</comment>
<dbReference type="PANTHER" id="PTHR11552:SF201">
    <property type="entry name" value="GLUCOSE-METHANOL-CHOLINE OXIDOREDUCTASE N-TERMINAL DOMAIN-CONTAINING PROTEIN"/>
    <property type="match status" value="1"/>
</dbReference>
<evidence type="ECO:0000313" key="12">
    <source>
        <dbReference type="Proteomes" id="UP001465976"/>
    </source>
</evidence>
<keyword evidence="7" id="KW-0325">Glycoprotein</keyword>
<evidence type="ECO:0000313" key="11">
    <source>
        <dbReference type="EMBL" id="KAL0563879.1"/>
    </source>
</evidence>
<evidence type="ECO:0000256" key="5">
    <source>
        <dbReference type="ARBA" id="ARBA00022827"/>
    </source>
</evidence>
<evidence type="ECO:0000256" key="4">
    <source>
        <dbReference type="ARBA" id="ARBA00022729"/>
    </source>
</evidence>
<keyword evidence="5 8" id="KW-0274">FAD</keyword>
<dbReference type="EMBL" id="JBAHYK010003131">
    <property type="protein sequence ID" value="KAL0563879.1"/>
    <property type="molecule type" value="Genomic_DNA"/>
</dbReference>
<sequence>MLLNINQVTSRVFDYVVVGGGTTGLPLAVRLSEDPSVSVLVLEAGPSNLDDPNILTPAAFGSHFGKENYDWDFKTLPQKNCFDRSVPWNRGKGLGGSSAINFFQFHRPAKSDIDAFEKLGNAGWNWDLLQKYYLKTETFLEPTEKSECMRYNLADHGKNGPLAIAYPATLSNFEEPYQAALQLLNIDLVKEPFSGNTNGTWITPVTIDPKNQVRSYAANKYYQPNESRENLFVLPLANVTKIITDKSADGNLTATAVEFIHDGSPSQVKVGKEVVISAGTIMSPRILELSGIGNPEILRKAGVEVRLELPGVGENLQEHLYAGVSHELREDVLGDYLTFDRLRDPEELARQKELYRKEGKGVYGMSVVCMTFVPLAKISPAYDKLQQSLKDLIQAKAASGAFSEGLLKQYEVQLQQIKNREPSCEFVLSPRFTSKPDPPAPGKQYVTMSALVNHPFSRGSI</sequence>
<evidence type="ECO:0000256" key="2">
    <source>
        <dbReference type="ARBA" id="ARBA00010790"/>
    </source>
</evidence>
<dbReference type="PROSITE" id="PS00624">
    <property type="entry name" value="GMC_OXRED_2"/>
    <property type="match status" value="1"/>
</dbReference>
<name>A0ABR3ELX3_9AGAR</name>
<keyword evidence="4" id="KW-0732">Signal</keyword>
<evidence type="ECO:0000259" key="9">
    <source>
        <dbReference type="PROSITE" id="PS00623"/>
    </source>
</evidence>
<feature type="domain" description="Glucose-methanol-choline oxidoreductase N-terminal" evidence="9">
    <location>
        <begin position="91"/>
        <end position="114"/>
    </location>
</feature>
<dbReference type="SUPFAM" id="SSF54373">
    <property type="entry name" value="FAD-linked reductases, C-terminal domain"/>
    <property type="match status" value="1"/>
</dbReference>
<dbReference type="SUPFAM" id="SSF51905">
    <property type="entry name" value="FAD/NAD(P)-binding domain"/>
    <property type="match status" value="1"/>
</dbReference>
<dbReference type="Pfam" id="PF00732">
    <property type="entry name" value="GMC_oxred_N"/>
    <property type="match status" value="1"/>
</dbReference>
<dbReference type="InterPro" id="IPR036188">
    <property type="entry name" value="FAD/NAD-bd_sf"/>
</dbReference>
<evidence type="ECO:0000256" key="6">
    <source>
        <dbReference type="ARBA" id="ARBA00023002"/>
    </source>
</evidence>
<comment type="cofactor">
    <cofactor evidence="1">
        <name>FAD</name>
        <dbReference type="ChEBI" id="CHEBI:57692"/>
    </cofactor>
</comment>
<proteinExistence type="inferred from homology"/>
<accession>A0ABR3ELX3</accession>
<keyword evidence="3 8" id="KW-0285">Flavoprotein</keyword>
<comment type="similarity">
    <text evidence="2 8">Belongs to the GMC oxidoreductase family.</text>
</comment>
<dbReference type="PROSITE" id="PS00623">
    <property type="entry name" value="GMC_OXRED_1"/>
    <property type="match status" value="1"/>
</dbReference>
<dbReference type="InterPro" id="IPR012132">
    <property type="entry name" value="GMC_OxRdtase"/>
</dbReference>
<keyword evidence="6" id="KW-0560">Oxidoreductase</keyword>
<dbReference type="InterPro" id="IPR000172">
    <property type="entry name" value="GMC_OxRdtase_N"/>
</dbReference>
<dbReference type="PIRSF" id="PIRSF000137">
    <property type="entry name" value="Alcohol_oxidase"/>
    <property type="match status" value="1"/>
</dbReference>